<dbReference type="EMBL" id="BPUR01000005">
    <property type="protein sequence ID" value="GJH17332.1"/>
    <property type="molecule type" value="Genomic_DNA"/>
</dbReference>
<gene>
    <name evidence="1" type="ORF">CBA19CS22_12340</name>
</gene>
<organism evidence="1 2">
    <name type="scientific">Caballeronia novacaledonica</name>
    <dbReference type="NCBI Taxonomy" id="1544861"/>
    <lineage>
        <taxon>Bacteria</taxon>
        <taxon>Pseudomonadati</taxon>
        <taxon>Pseudomonadota</taxon>
        <taxon>Betaproteobacteria</taxon>
        <taxon>Burkholderiales</taxon>
        <taxon>Burkholderiaceae</taxon>
        <taxon>Caballeronia</taxon>
    </lineage>
</organism>
<comment type="caution">
    <text evidence="1">The sequence shown here is derived from an EMBL/GenBank/DDBJ whole genome shotgun (WGS) entry which is preliminary data.</text>
</comment>
<evidence type="ECO:0000313" key="1">
    <source>
        <dbReference type="EMBL" id="GJH17332.1"/>
    </source>
</evidence>
<keyword evidence="2" id="KW-1185">Reference proteome</keyword>
<dbReference type="Proteomes" id="UP001055013">
    <property type="component" value="Unassembled WGS sequence"/>
</dbReference>
<proteinExistence type="predicted"/>
<accession>A0ACB5QRL6</accession>
<evidence type="ECO:0000313" key="2">
    <source>
        <dbReference type="Proteomes" id="UP001055013"/>
    </source>
</evidence>
<sequence>MIDASVSAAFATTTFLVGNKTTFARRDEEVIAIVDIKSAGCTSVSKAHSLARARPSVRKASYLMSGPPRLAARRRVRAGTPHAATAGTRAFALSKRTGADMATTDSTKQNVSPSTKDTINRKLDELKVTKTESGKDETTKPDTEGSNSSSKNLDEEND</sequence>
<protein>
    <submittedName>
        <fullName evidence="1">Uncharacterized protein</fullName>
    </submittedName>
</protein>
<reference evidence="1" key="1">
    <citation type="submission" date="2021-09" db="EMBL/GenBank/DDBJ databases">
        <title>Isolation and characterization of 3-chlorobenzoate degrading bacteria from soils in Shizuoka.</title>
        <authorList>
            <person name="Ifat A."/>
            <person name="Ogawa N."/>
            <person name="Kimbara K."/>
            <person name="Moriuchi R."/>
            <person name="Dohra H."/>
            <person name="Shintani M."/>
        </authorList>
    </citation>
    <scope>NUCLEOTIDE SEQUENCE</scope>
    <source>
        <strain evidence="1">19CS2-2</strain>
    </source>
</reference>
<name>A0ACB5QRL6_9BURK</name>